<name>A0A1R3HGI4_9ROSI</name>
<protein>
    <submittedName>
        <fullName evidence="2">Uncharacterized protein</fullName>
    </submittedName>
</protein>
<accession>A0A1R3HGI4</accession>
<feature type="signal peptide" evidence="1">
    <location>
        <begin position="1"/>
        <end position="26"/>
    </location>
</feature>
<feature type="chain" id="PRO_5011960980" evidence="1">
    <location>
        <begin position="27"/>
        <end position="307"/>
    </location>
</feature>
<reference evidence="3" key="1">
    <citation type="submission" date="2013-09" db="EMBL/GenBank/DDBJ databases">
        <title>Corchorus olitorius genome sequencing.</title>
        <authorList>
            <person name="Alam M."/>
            <person name="Haque M.S."/>
            <person name="Islam M.S."/>
            <person name="Emdad E.M."/>
            <person name="Islam M.M."/>
            <person name="Ahmed B."/>
            <person name="Halim A."/>
            <person name="Hossen Q.M.M."/>
            <person name="Hossain M.Z."/>
            <person name="Ahmed R."/>
            <person name="Khan M.M."/>
            <person name="Islam R."/>
            <person name="Rashid M.M."/>
            <person name="Khan S.A."/>
            <person name="Rahman M.S."/>
            <person name="Alam M."/>
            <person name="Yahiya A.S."/>
            <person name="Khan M.S."/>
            <person name="Azam M.S."/>
            <person name="Haque T."/>
            <person name="Lashkar M.Z.H."/>
            <person name="Akhand A.I."/>
            <person name="Morshed G."/>
            <person name="Roy S."/>
            <person name="Uddin K.S."/>
            <person name="Rabeya T."/>
            <person name="Hossain A.S."/>
            <person name="Chowdhury A."/>
            <person name="Snigdha A.R."/>
            <person name="Mortoza M.S."/>
            <person name="Matin S.A."/>
            <person name="Hoque S.M.E."/>
            <person name="Islam M.K."/>
            <person name="Roy D.K."/>
            <person name="Haider R."/>
            <person name="Moosa M.M."/>
            <person name="Elias S.M."/>
            <person name="Hasan A.M."/>
            <person name="Jahan S."/>
            <person name="Shafiuddin M."/>
            <person name="Mahmood N."/>
            <person name="Shommy N.S."/>
        </authorList>
    </citation>
    <scope>NUCLEOTIDE SEQUENCE [LARGE SCALE GENOMIC DNA]</scope>
    <source>
        <strain evidence="3">cv. O-4</strain>
    </source>
</reference>
<keyword evidence="1" id="KW-0732">Signal</keyword>
<dbReference type="AlphaFoldDB" id="A0A1R3HGI4"/>
<evidence type="ECO:0000313" key="2">
    <source>
        <dbReference type="EMBL" id="OMO69431.1"/>
    </source>
</evidence>
<keyword evidence="3" id="KW-1185">Reference proteome</keyword>
<comment type="caution">
    <text evidence="2">The sequence shown here is derived from an EMBL/GenBank/DDBJ whole genome shotgun (WGS) entry which is preliminary data.</text>
</comment>
<sequence>MKFSSFVVLVPFVVFIYKKILTPVKCQVGLEGPLVTCIQIIDHLLQNLNCRPTYIQYEGDLVTRVVNGLKHLREAIIILNASLNARKDEEDYEALQLLHADYLKDFGEAVKHITEVVCDIAFVIDESILKQDKISLADIIKECDAWQSFCQLVIEELDDGVPQYLINEDEENWIEDPREIIKKIESLYKYSSAVYLGKIEEAMRKALKKKNSPPTPKMFGDCFVIVKQQFSRVAMVGVDLNFDFDIRCYKPYSVSYIWYKEEVADSLHIVWKRVHPSRDTYKPVLQDFGKHLKLECYVTVGWKTFLT</sequence>
<dbReference type="EMBL" id="AWUE01020213">
    <property type="protein sequence ID" value="OMO69431.1"/>
    <property type="molecule type" value="Genomic_DNA"/>
</dbReference>
<evidence type="ECO:0000313" key="3">
    <source>
        <dbReference type="Proteomes" id="UP000187203"/>
    </source>
</evidence>
<organism evidence="2 3">
    <name type="scientific">Corchorus olitorius</name>
    <dbReference type="NCBI Taxonomy" id="93759"/>
    <lineage>
        <taxon>Eukaryota</taxon>
        <taxon>Viridiplantae</taxon>
        <taxon>Streptophyta</taxon>
        <taxon>Embryophyta</taxon>
        <taxon>Tracheophyta</taxon>
        <taxon>Spermatophyta</taxon>
        <taxon>Magnoliopsida</taxon>
        <taxon>eudicotyledons</taxon>
        <taxon>Gunneridae</taxon>
        <taxon>Pentapetalae</taxon>
        <taxon>rosids</taxon>
        <taxon>malvids</taxon>
        <taxon>Malvales</taxon>
        <taxon>Malvaceae</taxon>
        <taxon>Grewioideae</taxon>
        <taxon>Apeibeae</taxon>
        <taxon>Corchorus</taxon>
    </lineage>
</organism>
<gene>
    <name evidence="2" type="ORF">COLO4_29069</name>
</gene>
<evidence type="ECO:0000256" key="1">
    <source>
        <dbReference type="SAM" id="SignalP"/>
    </source>
</evidence>
<proteinExistence type="predicted"/>
<dbReference type="Proteomes" id="UP000187203">
    <property type="component" value="Unassembled WGS sequence"/>
</dbReference>